<reference evidence="1" key="1">
    <citation type="journal article" date="2014" name="Front. Microbiol.">
        <title>High frequency of phylogenetically diverse reductive dehalogenase-homologous genes in deep subseafloor sedimentary metagenomes.</title>
        <authorList>
            <person name="Kawai M."/>
            <person name="Futagami T."/>
            <person name="Toyoda A."/>
            <person name="Takaki Y."/>
            <person name="Nishi S."/>
            <person name="Hori S."/>
            <person name="Arai W."/>
            <person name="Tsubouchi T."/>
            <person name="Morono Y."/>
            <person name="Uchiyama I."/>
            <person name="Ito T."/>
            <person name="Fujiyama A."/>
            <person name="Inagaki F."/>
            <person name="Takami H."/>
        </authorList>
    </citation>
    <scope>NUCLEOTIDE SEQUENCE</scope>
    <source>
        <strain evidence="1">Expedition CK06-06</strain>
    </source>
</reference>
<evidence type="ECO:0000313" key="1">
    <source>
        <dbReference type="EMBL" id="GAH27893.1"/>
    </source>
</evidence>
<proteinExistence type="predicted"/>
<feature type="non-terminal residue" evidence="1">
    <location>
        <position position="159"/>
    </location>
</feature>
<dbReference type="AlphaFoldDB" id="X1G4E7"/>
<name>X1G4E7_9ZZZZ</name>
<sequence>MAEPIIEQIVEEIADRVNEITKAAGFQYDLAAARPTRHQVVDIAEGAFVAPKDGVTMIVQDDPELAGDEELAGSPAKLEWILPVHLMIFAIESDKSTVPIDRRLNRMRSDAEKKLREDPTRGGLAVDTRIRPPYAFPQSATQTGVVVVVHVHFRTSEDD</sequence>
<dbReference type="EMBL" id="BARU01005181">
    <property type="protein sequence ID" value="GAH27893.1"/>
    <property type="molecule type" value="Genomic_DNA"/>
</dbReference>
<organism evidence="1">
    <name type="scientific">marine sediment metagenome</name>
    <dbReference type="NCBI Taxonomy" id="412755"/>
    <lineage>
        <taxon>unclassified sequences</taxon>
        <taxon>metagenomes</taxon>
        <taxon>ecological metagenomes</taxon>
    </lineage>
</organism>
<accession>X1G4E7</accession>
<protein>
    <submittedName>
        <fullName evidence="1">Uncharacterized protein</fullName>
    </submittedName>
</protein>
<gene>
    <name evidence="1" type="ORF">S03H2_10022</name>
</gene>
<comment type="caution">
    <text evidence="1">The sequence shown here is derived from an EMBL/GenBank/DDBJ whole genome shotgun (WGS) entry which is preliminary data.</text>
</comment>